<dbReference type="AlphaFoldDB" id="M6VZF2"/>
<organism evidence="1 2">
    <name type="scientific">Leptospira noguchii</name>
    <dbReference type="NCBI Taxonomy" id="28182"/>
    <lineage>
        <taxon>Bacteria</taxon>
        <taxon>Pseudomonadati</taxon>
        <taxon>Spirochaetota</taxon>
        <taxon>Spirochaetia</taxon>
        <taxon>Leptospirales</taxon>
        <taxon>Leptospiraceae</taxon>
        <taxon>Leptospira</taxon>
    </lineage>
</organism>
<comment type="caution">
    <text evidence="1">The sequence shown here is derived from an EMBL/GenBank/DDBJ whole genome shotgun (WGS) entry which is preliminary data.</text>
</comment>
<reference evidence="1 2" key="1">
    <citation type="submission" date="2013-01" db="EMBL/GenBank/DDBJ databases">
        <authorList>
            <person name="Harkins D.M."/>
            <person name="Durkin A.S."/>
            <person name="Brinkac L.M."/>
            <person name="Haft D.H."/>
            <person name="Selengut J.D."/>
            <person name="Sanka R."/>
            <person name="DePew J."/>
            <person name="Purushe J."/>
            <person name="Matthias M.A."/>
            <person name="Vinetz J.M."/>
            <person name="Sutton G.G."/>
            <person name="Nierman W.C."/>
            <person name="Fouts D.E."/>
        </authorList>
    </citation>
    <scope>NUCLEOTIDE SEQUENCE [LARGE SCALE GENOMIC DNA]</scope>
    <source>
        <strain evidence="1 2">HAI1536</strain>
    </source>
</reference>
<dbReference type="Proteomes" id="UP000012112">
    <property type="component" value="Unassembled WGS sequence"/>
</dbReference>
<dbReference type="EMBL" id="AKWD02000019">
    <property type="protein sequence ID" value="EMO54918.1"/>
    <property type="molecule type" value="Genomic_DNA"/>
</dbReference>
<evidence type="ECO:0000313" key="2">
    <source>
        <dbReference type="Proteomes" id="UP000012112"/>
    </source>
</evidence>
<sequence length="89" mass="10578">MSAKINIHKIGNFRGDSSFRDSNEYVLAIFSDYVIVYYKRSMLLLRSEKAEESQKIRDTYYKIHLRMDEADKILKAASEKFQMEFDRSP</sequence>
<name>M6VZF2_9LEPT</name>
<gene>
    <name evidence="1" type="ORF">LEP1GSC172_3494</name>
</gene>
<dbReference type="OrthoDB" id="345647at2"/>
<accession>M6VZF2</accession>
<protein>
    <submittedName>
        <fullName evidence="1">Uncharacterized protein</fullName>
    </submittedName>
</protein>
<evidence type="ECO:0000313" key="1">
    <source>
        <dbReference type="EMBL" id="EMO54918.1"/>
    </source>
</evidence>
<dbReference type="RefSeq" id="WP_002177209.1">
    <property type="nucleotide sequence ID" value="NZ_AKWD02000019.1"/>
</dbReference>
<proteinExistence type="predicted"/>